<evidence type="ECO:0008006" key="6">
    <source>
        <dbReference type="Google" id="ProtNLM"/>
    </source>
</evidence>
<sequence length="364" mass="39321">MARWILVISILVFCCAEAFASNAPTCYSGSDTLQWYTNAIGETPCATYQRLRQICNSDYTTPTWAIDTPTDQCDDPLNTCCCNSIAWSIRMLCINCEWDEFGVNDPGHSGVAGNFYQYRWSTGVPNNGVYCGDGYNQTLPDTLQQAVCDRGIHVGDFLYSIFWPDGSWNFTAFETLAKDILASHNNQSLDSCTENSSTAAAVTSTITLLSTAPAQLNAVAKVDTAAVVGGSLGGALGLVLLGAIITTLYVKRRHLQHSRPVVAVTTQGGPYSRSPANPGMDMGTHLVTPFLGQSSRRPPSEETPQCSPLPGAPHSGTHLISNGLYTPPSTNVDASKDVRTYSNTTNESVRTQLPPEYRTVYSSE</sequence>
<feature type="compositionally biased region" description="Polar residues" evidence="1">
    <location>
        <begin position="318"/>
        <end position="333"/>
    </location>
</feature>
<keyword evidence="2" id="KW-0812">Transmembrane</keyword>
<keyword evidence="2" id="KW-1133">Transmembrane helix</keyword>
<dbReference type="RefSeq" id="XP_047775231.1">
    <property type="nucleotide sequence ID" value="XM_047926727.1"/>
</dbReference>
<feature type="compositionally biased region" description="Polar residues" evidence="1">
    <location>
        <begin position="340"/>
        <end position="351"/>
    </location>
</feature>
<reference evidence="4 5" key="1">
    <citation type="journal article" date="2021" name="Environ. Microbiol.">
        <title>Gene family expansions and transcriptome signatures uncover fungal adaptations to wood decay.</title>
        <authorList>
            <person name="Hage H."/>
            <person name="Miyauchi S."/>
            <person name="Viragh M."/>
            <person name="Drula E."/>
            <person name="Min B."/>
            <person name="Chaduli D."/>
            <person name="Navarro D."/>
            <person name="Favel A."/>
            <person name="Norest M."/>
            <person name="Lesage-Meessen L."/>
            <person name="Balint B."/>
            <person name="Merenyi Z."/>
            <person name="de Eugenio L."/>
            <person name="Morin E."/>
            <person name="Martinez A.T."/>
            <person name="Baldrian P."/>
            <person name="Stursova M."/>
            <person name="Martinez M.J."/>
            <person name="Novotny C."/>
            <person name="Magnuson J.K."/>
            <person name="Spatafora J.W."/>
            <person name="Maurice S."/>
            <person name="Pangilinan J."/>
            <person name="Andreopoulos W."/>
            <person name="LaButti K."/>
            <person name="Hundley H."/>
            <person name="Na H."/>
            <person name="Kuo A."/>
            <person name="Barry K."/>
            <person name="Lipzen A."/>
            <person name="Henrissat B."/>
            <person name="Riley R."/>
            <person name="Ahrendt S."/>
            <person name="Nagy L.G."/>
            <person name="Grigoriev I.V."/>
            <person name="Martin F."/>
            <person name="Rosso M.N."/>
        </authorList>
    </citation>
    <scope>NUCLEOTIDE SEQUENCE [LARGE SCALE GENOMIC DNA]</scope>
    <source>
        <strain evidence="4 5">CIRM-BRFM 1785</strain>
    </source>
</reference>
<accession>A0ABQ8K5G4</accession>
<comment type="caution">
    <text evidence="4">The sequence shown here is derived from an EMBL/GenBank/DDBJ whole genome shotgun (WGS) entry which is preliminary data.</text>
</comment>
<dbReference type="EMBL" id="JADCUA010000022">
    <property type="protein sequence ID" value="KAH9832212.1"/>
    <property type="molecule type" value="Genomic_DNA"/>
</dbReference>
<dbReference type="GeneID" id="72007459"/>
<protein>
    <recommendedName>
        <fullName evidence="6">Mid2 domain-containing protein</fullName>
    </recommendedName>
</protein>
<organism evidence="4 5">
    <name type="scientific">Rhodofomes roseus</name>
    <dbReference type="NCBI Taxonomy" id="34475"/>
    <lineage>
        <taxon>Eukaryota</taxon>
        <taxon>Fungi</taxon>
        <taxon>Dikarya</taxon>
        <taxon>Basidiomycota</taxon>
        <taxon>Agaricomycotina</taxon>
        <taxon>Agaricomycetes</taxon>
        <taxon>Polyporales</taxon>
        <taxon>Rhodofomes</taxon>
    </lineage>
</organism>
<name>A0ABQ8K5G4_9APHY</name>
<evidence type="ECO:0000256" key="3">
    <source>
        <dbReference type="SAM" id="SignalP"/>
    </source>
</evidence>
<feature type="signal peptide" evidence="3">
    <location>
        <begin position="1"/>
        <end position="20"/>
    </location>
</feature>
<feature type="region of interest" description="Disordered" evidence="1">
    <location>
        <begin position="266"/>
        <end position="364"/>
    </location>
</feature>
<evidence type="ECO:0000256" key="2">
    <source>
        <dbReference type="SAM" id="Phobius"/>
    </source>
</evidence>
<evidence type="ECO:0000313" key="4">
    <source>
        <dbReference type="EMBL" id="KAH9832212.1"/>
    </source>
</evidence>
<keyword evidence="3" id="KW-0732">Signal</keyword>
<keyword evidence="2" id="KW-0472">Membrane</keyword>
<proteinExistence type="predicted"/>
<gene>
    <name evidence="4" type="ORF">C8Q71DRAFT_850385</name>
</gene>
<feature type="compositionally biased region" description="Polar residues" evidence="1">
    <location>
        <begin position="291"/>
        <end position="306"/>
    </location>
</feature>
<dbReference type="Proteomes" id="UP000814176">
    <property type="component" value="Unassembled WGS sequence"/>
</dbReference>
<keyword evidence="5" id="KW-1185">Reference proteome</keyword>
<feature type="chain" id="PRO_5045475137" description="Mid2 domain-containing protein" evidence="3">
    <location>
        <begin position="21"/>
        <end position="364"/>
    </location>
</feature>
<feature type="transmembrane region" description="Helical" evidence="2">
    <location>
        <begin position="225"/>
        <end position="250"/>
    </location>
</feature>
<evidence type="ECO:0000313" key="5">
    <source>
        <dbReference type="Proteomes" id="UP000814176"/>
    </source>
</evidence>
<evidence type="ECO:0000256" key="1">
    <source>
        <dbReference type="SAM" id="MobiDB-lite"/>
    </source>
</evidence>